<protein>
    <recommendedName>
        <fullName evidence="4">Toxin-antitoxin system YwqK family antitoxin</fullName>
    </recommendedName>
</protein>
<dbReference type="EMBL" id="WVHS01000002">
    <property type="protein sequence ID" value="MXV15752.1"/>
    <property type="molecule type" value="Genomic_DNA"/>
</dbReference>
<dbReference type="Proteomes" id="UP000451233">
    <property type="component" value="Unassembled WGS sequence"/>
</dbReference>
<evidence type="ECO:0000313" key="3">
    <source>
        <dbReference type="Proteomes" id="UP000451233"/>
    </source>
</evidence>
<dbReference type="SUPFAM" id="SSF82185">
    <property type="entry name" value="Histone H3 K4-specific methyltransferase SET7/9 N-terminal domain"/>
    <property type="match status" value="1"/>
</dbReference>
<accession>A0A7K1XXS6</accession>
<feature type="signal peptide" evidence="1">
    <location>
        <begin position="1"/>
        <end position="18"/>
    </location>
</feature>
<feature type="chain" id="PRO_5029763808" description="Toxin-antitoxin system YwqK family antitoxin" evidence="1">
    <location>
        <begin position="19"/>
        <end position="198"/>
    </location>
</feature>
<name>A0A7K1XXS6_9SPHI</name>
<dbReference type="Gene3D" id="3.90.930.1">
    <property type="match status" value="1"/>
</dbReference>
<evidence type="ECO:0000313" key="2">
    <source>
        <dbReference type="EMBL" id="MXV15752.1"/>
    </source>
</evidence>
<organism evidence="2 3">
    <name type="scientific">Hufsiella ginkgonis</name>
    <dbReference type="NCBI Taxonomy" id="2695274"/>
    <lineage>
        <taxon>Bacteria</taxon>
        <taxon>Pseudomonadati</taxon>
        <taxon>Bacteroidota</taxon>
        <taxon>Sphingobacteriia</taxon>
        <taxon>Sphingobacteriales</taxon>
        <taxon>Sphingobacteriaceae</taxon>
        <taxon>Hufsiella</taxon>
    </lineage>
</organism>
<dbReference type="RefSeq" id="WP_160906726.1">
    <property type="nucleotide sequence ID" value="NZ_WVHS01000002.1"/>
</dbReference>
<dbReference type="AlphaFoldDB" id="A0A7K1XXS6"/>
<sequence length="198" mass="22676">MKIIYLFVLSILCAPVYAQRAGEYKALLNDKITVNYPDYTVTAGVSNPKNNFIARPGKTYHWYSANRIRTTQGGFSGKLLDGNYTEYYLSKDLKEKGSFKNGLKHGEWLAWSADGKLKSRERWRTGAKYGDYFVYDPAGKLLEQGTYRNDKLNGKVRKYVADSVVVTRYKNGKSFVPKNSVADFLKRVNPFRRAPKKK</sequence>
<comment type="caution">
    <text evidence="2">The sequence shown here is derived from an EMBL/GenBank/DDBJ whole genome shotgun (WGS) entry which is preliminary data.</text>
</comment>
<gene>
    <name evidence="2" type="ORF">GS398_10590</name>
</gene>
<dbReference type="InterPro" id="IPR011652">
    <property type="entry name" value="MORN_2"/>
</dbReference>
<keyword evidence="1" id="KW-0732">Signal</keyword>
<keyword evidence="3" id="KW-1185">Reference proteome</keyword>
<proteinExistence type="predicted"/>
<evidence type="ECO:0008006" key="4">
    <source>
        <dbReference type="Google" id="ProtNLM"/>
    </source>
</evidence>
<reference evidence="2 3" key="1">
    <citation type="submission" date="2019-11" db="EMBL/GenBank/DDBJ databases">
        <title>Pedobacter sp. HMF7056 Genome sequencing and assembly.</title>
        <authorList>
            <person name="Kang H."/>
            <person name="Kim H."/>
            <person name="Joh K."/>
        </authorList>
    </citation>
    <scope>NUCLEOTIDE SEQUENCE [LARGE SCALE GENOMIC DNA]</scope>
    <source>
        <strain evidence="2 3">HMF7056</strain>
    </source>
</reference>
<evidence type="ECO:0000256" key="1">
    <source>
        <dbReference type="SAM" id="SignalP"/>
    </source>
</evidence>
<dbReference type="Pfam" id="PF07661">
    <property type="entry name" value="MORN_2"/>
    <property type="match status" value="3"/>
</dbReference>